<name>A0A9W9GJ99_9EURO</name>
<reference evidence="3" key="2">
    <citation type="journal article" date="2023" name="IMA Fungus">
        <title>Comparative genomic study of the Penicillium genus elucidates a diverse pangenome and 15 lateral gene transfer events.</title>
        <authorList>
            <person name="Petersen C."/>
            <person name="Sorensen T."/>
            <person name="Nielsen M.R."/>
            <person name="Sondergaard T.E."/>
            <person name="Sorensen J.L."/>
            <person name="Fitzpatrick D.A."/>
            <person name="Frisvad J.C."/>
            <person name="Nielsen K.L."/>
        </authorList>
    </citation>
    <scope>NUCLEOTIDE SEQUENCE</scope>
    <source>
        <strain evidence="3">IBT 22155</strain>
    </source>
</reference>
<comment type="caution">
    <text evidence="3">The sequence shown here is derived from an EMBL/GenBank/DDBJ whole genome shotgun (WGS) entry which is preliminary data.</text>
</comment>
<evidence type="ECO:0000259" key="2">
    <source>
        <dbReference type="Pfam" id="PF14833"/>
    </source>
</evidence>
<dbReference type="Gene3D" id="1.10.1040.10">
    <property type="entry name" value="N-(1-d-carboxylethyl)-l-norvaline Dehydrogenase, domain 2"/>
    <property type="match status" value="2"/>
</dbReference>
<dbReference type="InterPro" id="IPR036291">
    <property type="entry name" value="NAD(P)-bd_dom_sf"/>
</dbReference>
<dbReference type="OrthoDB" id="48988at2759"/>
<dbReference type="InterPro" id="IPR013328">
    <property type="entry name" value="6PGD_dom2"/>
</dbReference>
<dbReference type="Gene3D" id="3.40.50.720">
    <property type="entry name" value="NAD(P)-binding Rossmann-like Domain"/>
    <property type="match status" value="1"/>
</dbReference>
<reference evidence="3" key="1">
    <citation type="submission" date="2022-11" db="EMBL/GenBank/DDBJ databases">
        <authorList>
            <person name="Petersen C."/>
        </authorList>
    </citation>
    <scope>NUCLEOTIDE SEQUENCE</scope>
    <source>
        <strain evidence="3">IBT 22155</strain>
    </source>
</reference>
<dbReference type="GO" id="GO:0016491">
    <property type="term" value="F:oxidoreductase activity"/>
    <property type="evidence" value="ECO:0007669"/>
    <property type="project" value="InterPro"/>
</dbReference>
<dbReference type="RefSeq" id="XP_056517795.1">
    <property type="nucleotide sequence ID" value="XM_056669996.1"/>
</dbReference>
<organism evidence="3 4">
    <name type="scientific">Penicillium bovifimosum</name>
    <dbReference type="NCBI Taxonomy" id="126998"/>
    <lineage>
        <taxon>Eukaryota</taxon>
        <taxon>Fungi</taxon>
        <taxon>Dikarya</taxon>
        <taxon>Ascomycota</taxon>
        <taxon>Pezizomycotina</taxon>
        <taxon>Eurotiomycetes</taxon>
        <taxon>Eurotiomycetidae</taxon>
        <taxon>Eurotiales</taxon>
        <taxon>Aspergillaceae</taxon>
        <taxon>Penicillium</taxon>
    </lineage>
</organism>
<dbReference type="SUPFAM" id="SSF48179">
    <property type="entry name" value="6-phosphogluconate dehydrogenase C-terminal domain-like"/>
    <property type="match status" value="2"/>
</dbReference>
<feature type="domain" description="6-phosphogluconate dehydrogenase NADP-binding" evidence="1">
    <location>
        <begin position="5"/>
        <end position="161"/>
    </location>
</feature>
<dbReference type="PROSITE" id="PS00895">
    <property type="entry name" value="3_HYDROXYISOBUT_DH"/>
    <property type="match status" value="1"/>
</dbReference>
<dbReference type="GeneID" id="81409166"/>
<protein>
    <submittedName>
        <fullName evidence="3">Dehydrogenase multihelical</fullName>
    </submittedName>
</protein>
<sequence length="431" mass="45461">MSKPSIGFVGLGAMGFGMATNLVKQGYPVHGYDVFPASVERFKAAGGIPASSLKESAKDNDYYVCMVASAPQVQSVLFGDEGIVAALPQNATLLLCSTVPASYAQSVSAELVSVGRADINFIDAPVSGGAIRAAAGTLSIMAGASDSALEKGRFLLQEMSDAKKLYLVPGGIGAGSNMKMVHQVLAGIHILGASEAQGLAAKLGLDAAKTAEMIKGSRAWSWMHENRLQRMLEEDWHPGASALTIILKDVGIITTSARQSQFPTPLCSTAEQVYLSALLQGYGAVDDSSMVRQYFAEPITKVACAMSADETAEATQLVLDMMEVTNLVAAAEAVSFARFLNVDLKQFYELVSDAAGSSRQFMTKGLEMIEGRAEGEKLEEAVSRLEKAVQKARDLHCPLNLGNAALSVLYMAKRAGLGGEGSASVIKVFEK</sequence>
<dbReference type="AlphaFoldDB" id="A0A9W9GJ99"/>
<dbReference type="Pfam" id="PF14833">
    <property type="entry name" value="NAD_binding_11"/>
    <property type="match status" value="2"/>
</dbReference>
<keyword evidence="4" id="KW-1185">Reference proteome</keyword>
<evidence type="ECO:0000313" key="3">
    <source>
        <dbReference type="EMBL" id="KAJ5121291.1"/>
    </source>
</evidence>
<evidence type="ECO:0000259" key="1">
    <source>
        <dbReference type="Pfam" id="PF03446"/>
    </source>
</evidence>
<proteinExistence type="predicted"/>
<dbReference type="InterPro" id="IPR002204">
    <property type="entry name" value="3-OH-isobutyrate_DH-rel_CS"/>
</dbReference>
<dbReference type="EMBL" id="JAPQKL010000007">
    <property type="protein sequence ID" value="KAJ5121291.1"/>
    <property type="molecule type" value="Genomic_DNA"/>
</dbReference>
<dbReference type="InterPro" id="IPR006115">
    <property type="entry name" value="6PGDH_NADP-bd"/>
</dbReference>
<feature type="domain" description="3-hydroxyisobutyrate dehydrogenase-like NAD-binding" evidence="2">
    <location>
        <begin position="313"/>
        <end position="428"/>
    </location>
</feature>
<gene>
    <name evidence="3" type="ORF">N7515_009252</name>
</gene>
<dbReference type="Pfam" id="PF03446">
    <property type="entry name" value="NAD_binding_2"/>
    <property type="match status" value="1"/>
</dbReference>
<dbReference type="InterPro" id="IPR008927">
    <property type="entry name" value="6-PGluconate_DH-like_C_sf"/>
</dbReference>
<dbReference type="PANTHER" id="PTHR43060">
    <property type="entry name" value="3-HYDROXYISOBUTYRATE DEHYDROGENASE-LIKE 1, MITOCHONDRIAL-RELATED"/>
    <property type="match status" value="1"/>
</dbReference>
<evidence type="ECO:0000313" key="4">
    <source>
        <dbReference type="Proteomes" id="UP001149079"/>
    </source>
</evidence>
<dbReference type="GO" id="GO:0050661">
    <property type="term" value="F:NADP binding"/>
    <property type="evidence" value="ECO:0007669"/>
    <property type="project" value="InterPro"/>
</dbReference>
<accession>A0A9W9GJ99</accession>
<dbReference type="SUPFAM" id="SSF51735">
    <property type="entry name" value="NAD(P)-binding Rossmann-fold domains"/>
    <property type="match status" value="1"/>
</dbReference>
<dbReference type="PANTHER" id="PTHR43060:SF17">
    <property type="entry name" value="L-THREONATE DEHYDROGENASE"/>
    <property type="match status" value="1"/>
</dbReference>
<dbReference type="Proteomes" id="UP001149079">
    <property type="component" value="Unassembled WGS sequence"/>
</dbReference>
<feature type="domain" description="3-hydroxyisobutyrate dehydrogenase-like NAD-binding" evidence="2">
    <location>
        <begin position="173"/>
        <end position="293"/>
    </location>
</feature>
<dbReference type="GO" id="GO:0051287">
    <property type="term" value="F:NAD binding"/>
    <property type="evidence" value="ECO:0007669"/>
    <property type="project" value="InterPro"/>
</dbReference>
<dbReference type="InterPro" id="IPR029154">
    <property type="entry name" value="HIBADH-like_NADP-bd"/>
</dbReference>